<gene>
    <name evidence="2" type="ORF">WN51_01263</name>
</gene>
<feature type="compositionally biased region" description="Low complexity" evidence="1">
    <location>
        <begin position="92"/>
        <end position="103"/>
    </location>
</feature>
<accession>A0A0N0BF82</accession>
<evidence type="ECO:0000313" key="2">
    <source>
        <dbReference type="EMBL" id="KOX72698.1"/>
    </source>
</evidence>
<reference evidence="2 3" key="1">
    <citation type="submission" date="2015-07" db="EMBL/GenBank/DDBJ databases">
        <title>The genome of Melipona quadrifasciata.</title>
        <authorList>
            <person name="Pan H."/>
            <person name="Kapheim K."/>
        </authorList>
    </citation>
    <scope>NUCLEOTIDE SEQUENCE [LARGE SCALE GENOMIC DNA]</scope>
    <source>
        <strain evidence="2">0111107301</strain>
        <tissue evidence="2">Whole body</tissue>
    </source>
</reference>
<name>A0A0N0BF82_9HYME</name>
<keyword evidence="3" id="KW-1185">Reference proteome</keyword>
<dbReference type="Proteomes" id="UP000053105">
    <property type="component" value="Unassembled WGS sequence"/>
</dbReference>
<dbReference type="AlphaFoldDB" id="A0A0N0BF82"/>
<evidence type="ECO:0000256" key="1">
    <source>
        <dbReference type="SAM" id="MobiDB-lite"/>
    </source>
</evidence>
<dbReference type="EMBL" id="KQ435813">
    <property type="protein sequence ID" value="KOX72698.1"/>
    <property type="molecule type" value="Genomic_DNA"/>
</dbReference>
<feature type="compositionally biased region" description="Pro residues" evidence="1">
    <location>
        <begin position="104"/>
        <end position="115"/>
    </location>
</feature>
<proteinExistence type="predicted"/>
<protein>
    <submittedName>
        <fullName evidence="2">Uncharacterized protein</fullName>
    </submittedName>
</protein>
<organism evidence="2 3">
    <name type="scientific">Melipona quadrifasciata</name>
    <dbReference type="NCBI Taxonomy" id="166423"/>
    <lineage>
        <taxon>Eukaryota</taxon>
        <taxon>Metazoa</taxon>
        <taxon>Ecdysozoa</taxon>
        <taxon>Arthropoda</taxon>
        <taxon>Hexapoda</taxon>
        <taxon>Insecta</taxon>
        <taxon>Pterygota</taxon>
        <taxon>Neoptera</taxon>
        <taxon>Endopterygota</taxon>
        <taxon>Hymenoptera</taxon>
        <taxon>Apocrita</taxon>
        <taxon>Aculeata</taxon>
        <taxon>Apoidea</taxon>
        <taxon>Anthophila</taxon>
        <taxon>Apidae</taxon>
        <taxon>Melipona</taxon>
    </lineage>
</organism>
<evidence type="ECO:0000313" key="3">
    <source>
        <dbReference type="Proteomes" id="UP000053105"/>
    </source>
</evidence>
<feature type="region of interest" description="Disordered" evidence="1">
    <location>
        <begin position="92"/>
        <end position="115"/>
    </location>
</feature>
<sequence length="115" mass="12805">MARDRCEEQRRSSTVFGTEGDRRTVYPLDGRVCGTPLGWVRTTSLVGLVTTTSVWGKESLPSAPLMSLGSDFETKRKNYRFPPTPYLKSFHSSFHSHPSQLPLPLTPLPLTTPPS</sequence>